<keyword evidence="2" id="KW-1133">Transmembrane helix</keyword>
<evidence type="ECO:0008006" key="7">
    <source>
        <dbReference type="Google" id="ProtNLM"/>
    </source>
</evidence>
<dbReference type="Pfam" id="PF09972">
    <property type="entry name" value="DUF2207"/>
    <property type="match status" value="1"/>
</dbReference>
<feature type="compositionally biased region" description="Gly residues" evidence="1">
    <location>
        <begin position="761"/>
        <end position="782"/>
    </location>
</feature>
<dbReference type="InterPro" id="IPR018702">
    <property type="entry name" value="DUF2207"/>
</dbReference>
<feature type="transmembrane region" description="Helical" evidence="2">
    <location>
        <begin position="587"/>
        <end position="606"/>
    </location>
</feature>
<sequence>MNVKRAVRAVFTAALATIFVFGGLLFTVKVWASADLSYRSLDYDVQIQTDGSLTITQHIDMRLRKRTDDDDNVKPWKQLYQQYTLNGTNLSDITDISVRNVTTGQTYTQTEPRNPNGVSKTEWNSDYANHWYIADVTNGVYSPQPYEPIRDGYPIRSGAVDGSKTIEIGWNIPFTEHANSLQFDVTFTFVGATTLYDDVATFQWEPFGETNQTPIGSLTGTVHFPSGIDADNSWAWLHYAGTSSTSRGEDGSLTFTASDVRAKEYLDVVVAYDASVVKPPAWWSGGGATGAGADAGGDGGSAHSRNDANAVGSRSGDWIHRGAGSALDAIKASEAKQEVAWRDQQRSRARIRLAIWIGLALVVLILCTIALVSALRSHLGMRYRGDIEYWRDEPDVSPSSAAKFADVLDLKSHGSLSARQMSANVLSLASKKAIAIVPGPMSIYQGIDLSQLNATQLATMIGSSATDRQVAGTTSTIVLLPVCYDDRERENLQLSQSEAATLRLLKVISERVGGPVFDLERMNAVCKNWRDGYESLEQYETACDNEFAMLGATRTCGTLARVSGRCAVALAIVTAVLHGIFYTITVALLIVAPALFVGLFSIQYAARTSLTDAGQRLAGQVRGLYRYMTDFSNFADRGAADLVLWDRYLVYAAAFGISDRVLRELAKAYPQVMDPDWLDSNASDSLLYWSYRPYAWYGGGTSGTSDGGGFGDSGSGSDGFDPAAFSANAGDIGAQLNAGFADIRSTIQAAAPSSSSDSGGSFSGSGFGGSDGGSGGGSFGGR</sequence>
<proteinExistence type="predicted"/>
<dbReference type="EMBL" id="MWWY01000026">
    <property type="protein sequence ID" value="OZG63992.1"/>
    <property type="molecule type" value="Genomic_DNA"/>
</dbReference>
<evidence type="ECO:0000313" key="6">
    <source>
        <dbReference type="Proteomes" id="UP000216074"/>
    </source>
</evidence>
<dbReference type="InterPro" id="IPR048389">
    <property type="entry name" value="YciQ-like_C"/>
</dbReference>
<evidence type="ECO:0000313" key="5">
    <source>
        <dbReference type="EMBL" id="OZG63992.1"/>
    </source>
</evidence>
<feature type="domain" description="Predicted membrane protein YciQ-like C-terminal" evidence="4">
    <location>
        <begin position="386"/>
        <end position="665"/>
    </location>
</feature>
<dbReference type="AlphaFoldDB" id="A0A261FXU4"/>
<feature type="region of interest" description="Disordered" evidence="1">
    <location>
        <begin position="290"/>
        <end position="309"/>
    </location>
</feature>
<keyword evidence="6" id="KW-1185">Reference proteome</keyword>
<reference evidence="5 6" key="1">
    <citation type="journal article" date="2017" name="BMC Genomics">
        <title>Comparative genomic and phylogenomic analyses of the Bifidobacteriaceae family.</title>
        <authorList>
            <person name="Lugli G.A."/>
            <person name="Milani C."/>
            <person name="Turroni F."/>
            <person name="Duranti S."/>
            <person name="Mancabelli L."/>
            <person name="Mangifesta M."/>
            <person name="Ferrario C."/>
            <person name="Modesto M."/>
            <person name="Mattarelli P."/>
            <person name="Jiri K."/>
            <person name="van Sinderen D."/>
            <person name="Ventura M."/>
        </authorList>
    </citation>
    <scope>NUCLEOTIDE SEQUENCE [LARGE SCALE GENOMIC DNA]</scope>
    <source>
        <strain evidence="5 6">DSM 100202</strain>
    </source>
</reference>
<evidence type="ECO:0000256" key="1">
    <source>
        <dbReference type="SAM" id="MobiDB-lite"/>
    </source>
</evidence>
<feature type="compositionally biased region" description="Gly residues" evidence="1">
    <location>
        <begin position="290"/>
        <end position="300"/>
    </location>
</feature>
<dbReference type="OrthoDB" id="3223373at2"/>
<feature type="transmembrane region" description="Helical" evidence="2">
    <location>
        <begin position="353"/>
        <end position="375"/>
    </location>
</feature>
<evidence type="ECO:0000259" key="3">
    <source>
        <dbReference type="Pfam" id="PF09972"/>
    </source>
</evidence>
<name>A0A261FXU4_9BIFI</name>
<feature type="region of interest" description="Disordered" evidence="1">
    <location>
        <begin position="751"/>
        <end position="782"/>
    </location>
</feature>
<evidence type="ECO:0000256" key="2">
    <source>
        <dbReference type="SAM" id="Phobius"/>
    </source>
</evidence>
<keyword evidence="2" id="KW-0812">Transmembrane</keyword>
<feature type="domain" description="DUF2207" evidence="3">
    <location>
        <begin position="39"/>
        <end position="271"/>
    </location>
</feature>
<comment type="caution">
    <text evidence="5">The sequence shown here is derived from an EMBL/GenBank/DDBJ whole genome shotgun (WGS) entry which is preliminary data.</text>
</comment>
<accession>A0A261FXU4</accession>
<dbReference type="Pfam" id="PF20990">
    <property type="entry name" value="DUF2207_C"/>
    <property type="match status" value="1"/>
</dbReference>
<protein>
    <recommendedName>
        <fullName evidence="7">DUF2207 domain-containing protein</fullName>
    </recommendedName>
</protein>
<keyword evidence="2" id="KW-0472">Membrane</keyword>
<organism evidence="5 6">
    <name type="scientific">Bifidobacterium hapali</name>
    <dbReference type="NCBI Taxonomy" id="1630172"/>
    <lineage>
        <taxon>Bacteria</taxon>
        <taxon>Bacillati</taxon>
        <taxon>Actinomycetota</taxon>
        <taxon>Actinomycetes</taxon>
        <taxon>Bifidobacteriales</taxon>
        <taxon>Bifidobacteriaceae</taxon>
        <taxon>Bifidobacterium</taxon>
    </lineage>
</organism>
<dbReference type="RefSeq" id="WP_094730097.1">
    <property type="nucleotide sequence ID" value="NZ_MWWY01000026.1"/>
</dbReference>
<evidence type="ECO:0000259" key="4">
    <source>
        <dbReference type="Pfam" id="PF20990"/>
    </source>
</evidence>
<gene>
    <name evidence="5" type="ORF">BHAP_1495</name>
</gene>
<dbReference type="Proteomes" id="UP000216074">
    <property type="component" value="Unassembled WGS sequence"/>
</dbReference>